<protein>
    <submittedName>
        <fullName evidence="2">Uncharacterized protein</fullName>
    </submittedName>
</protein>
<proteinExistence type="predicted"/>
<dbReference type="Proteomes" id="UP000831534">
    <property type="component" value="Chromosome"/>
</dbReference>
<dbReference type="AlphaFoldDB" id="A0A8T9MRH3"/>
<feature type="region of interest" description="Disordered" evidence="1">
    <location>
        <begin position="1"/>
        <end position="35"/>
    </location>
</feature>
<keyword evidence="3" id="KW-1185">Reference proteome</keyword>
<feature type="region of interest" description="Disordered" evidence="1">
    <location>
        <begin position="56"/>
        <end position="92"/>
    </location>
</feature>
<evidence type="ECO:0000313" key="2">
    <source>
        <dbReference type="EMBL" id="UOP04177.1"/>
    </source>
</evidence>
<evidence type="ECO:0000256" key="1">
    <source>
        <dbReference type="SAM" id="MobiDB-lite"/>
    </source>
</evidence>
<evidence type="ECO:0000313" key="3">
    <source>
        <dbReference type="Proteomes" id="UP000831534"/>
    </source>
</evidence>
<sequence>MPKWQTNAPTAAASSSSSRIEAAYNTPPPNISTNKGIKNNTAMVCCAACHMPANAAAAHNPKPSQRPQCLPNKHIPRHSHVPPPHIGRTAAC</sequence>
<reference evidence="2" key="1">
    <citation type="submission" date="2021-12" db="EMBL/GenBank/DDBJ databases">
        <authorList>
            <person name="Veyrier F.J."/>
        </authorList>
    </citation>
    <scope>NUCLEOTIDE SEQUENCE</scope>
    <source>
        <strain evidence="2">17694</strain>
    </source>
</reference>
<dbReference type="EMBL" id="CP091521">
    <property type="protein sequence ID" value="UOP04177.1"/>
    <property type="molecule type" value="Genomic_DNA"/>
</dbReference>
<reference evidence="2" key="2">
    <citation type="journal article" date="2022" name="Res Sq">
        <title>Evolution of multicellular longitudinally dividing oral cavity symbionts (Neisseriaceae).</title>
        <authorList>
            <person name="Nyongesa S."/>
            <person name="Weber P."/>
            <person name="Bernet E."/>
            <person name="Pullido F."/>
            <person name="Nieckarz M."/>
            <person name="Delaby M."/>
            <person name="Nieves C."/>
            <person name="Viehboeck T."/>
            <person name="Krause N."/>
            <person name="Rivera-Millot A."/>
            <person name="Nakamura A."/>
            <person name="Vischer N."/>
            <person name="VanNieuwenhze M."/>
            <person name="Brun Y."/>
            <person name="Cava F."/>
            <person name="Bulgheresi S."/>
            <person name="Veyrier F."/>
        </authorList>
    </citation>
    <scope>NUCLEOTIDE SEQUENCE</scope>
    <source>
        <strain evidence="2">17694</strain>
    </source>
</reference>
<name>A0A8T9MRH3_9NEIS</name>
<organism evidence="2 3">
    <name type="scientific">Conchiformibius kuhniae</name>
    <dbReference type="NCBI Taxonomy" id="211502"/>
    <lineage>
        <taxon>Bacteria</taxon>
        <taxon>Pseudomonadati</taxon>
        <taxon>Pseudomonadota</taxon>
        <taxon>Betaproteobacteria</taxon>
        <taxon>Neisseriales</taxon>
        <taxon>Neisseriaceae</taxon>
        <taxon>Conchiformibius</taxon>
    </lineage>
</organism>
<accession>A0A8T9MRH3</accession>
<gene>
    <name evidence="2" type="ORF">LVJ77_06920</name>
</gene>
<feature type="compositionally biased region" description="Low complexity" evidence="1">
    <location>
        <begin position="11"/>
        <end position="23"/>
    </location>
</feature>